<evidence type="ECO:0000259" key="1">
    <source>
        <dbReference type="PROSITE" id="PS51029"/>
    </source>
</evidence>
<dbReference type="AlphaFoldDB" id="A0A8J9VX76"/>
<dbReference type="PROSITE" id="PS51029">
    <property type="entry name" value="MADF"/>
    <property type="match status" value="1"/>
</dbReference>
<sequence length="265" mass="30481">MSWTKIEIDSEIESSCKRERLYWNSENTMKLIEIFEKDCKELWDNKHPSNKDRAARQAKHEYLASIFGTTAEEISRKLHNLRTQFNNELRKIKRKQAGSEGAQGSSGWEYFDALSFLMREPSTDPNDTIDGVNLALAEFQADEEMEFGTRARLSVTTSPQRTRKPGLLRVAASAPPPLPPSAHPMMWPEEPQPRLRPGIVTDECQVFGDFVASELRTLRSDESRKRLKRIIQKAILQIGEEEDVNIITDSNEPNVEYLDVFRNKK</sequence>
<feature type="domain" description="MADF" evidence="1">
    <location>
        <begin position="31"/>
        <end position="122"/>
    </location>
</feature>
<evidence type="ECO:0000313" key="2">
    <source>
        <dbReference type="EMBL" id="CAH0720657.1"/>
    </source>
</evidence>
<dbReference type="OrthoDB" id="8775784at2759"/>
<dbReference type="Pfam" id="PF10545">
    <property type="entry name" value="MADF_DNA_bdg"/>
    <property type="match status" value="1"/>
</dbReference>
<dbReference type="PANTHER" id="PTHR21505">
    <property type="entry name" value="MADF DOMAIN-CONTAINING PROTEIN-RELATED"/>
    <property type="match status" value="1"/>
</dbReference>
<proteinExistence type="predicted"/>
<dbReference type="Proteomes" id="UP000838878">
    <property type="component" value="Chromosome 2"/>
</dbReference>
<dbReference type="PANTHER" id="PTHR21505:SF12">
    <property type="entry name" value="MADF DOMAIN-CONTAINING PROTEIN-RELATED"/>
    <property type="match status" value="1"/>
</dbReference>
<dbReference type="EMBL" id="OV170222">
    <property type="protein sequence ID" value="CAH0720657.1"/>
    <property type="molecule type" value="Genomic_DNA"/>
</dbReference>
<accession>A0A8J9VX76</accession>
<gene>
    <name evidence="2" type="ORF">BINO364_LOCUS6864</name>
</gene>
<keyword evidence="3" id="KW-1185">Reference proteome</keyword>
<name>A0A8J9VX76_9NEOP</name>
<protein>
    <recommendedName>
        <fullName evidence="1">MADF domain-containing protein</fullName>
    </recommendedName>
</protein>
<reference evidence="2" key="1">
    <citation type="submission" date="2021-12" db="EMBL/GenBank/DDBJ databases">
        <authorList>
            <person name="Martin H S."/>
        </authorList>
    </citation>
    <scope>NUCLEOTIDE SEQUENCE</scope>
</reference>
<evidence type="ECO:0000313" key="3">
    <source>
        <dbReference type="Proteomes" id="UP000838878"/>
    </source>
</evidence>
<dbReference type="InterPro" id="IPR006578">
    <property type="entry name" value="MADF-dom"/>
</dbReference>
<feature type="non-terminal residue" evidence="2">
    <location>
        <position position="265"/>
    </location>
</feature>
<dbReference type="SMART" id="SM00595">
    <property type="entry name" value="MADF"/>
    <property type="match status" value="1"/>
</dbReference>
<organism evidence="2 3">
    <name type="scientific">Brenthis ino</name>
    <name type="common">lesser marbled fritillary</name>
    <dbReference type="NCBI Taxonomy" id="405034"/>
    <lineage>
        <taxon>Eukaryota</taxon>
        <taxon>Metazoa</taxon>
        <taxon>Ecdysozoa</taxon>
        <taxon>Arthropoda</taxon>
        <taxon>Hexapoda</taxon>
        <taxon>Insecta</taxon>
        <taxon>Pterygota</taxon>
        <taxon>Neoptera</taxon>
        <taxon>Endopterygota</taxon>
        <taxon>Lepidoptera</taxon>
        <taxon>Glossata</taxon>
        <taxon>Ditrysia</taxon>
        <taxon>Papilionoidea</taxon>
        <taxon>Nymphalidae</taxon>
        <taxon>Heliconiinae</taxon>
        <taxon>Argynnini</taxon>
        <taxon>Brenthis</taxon>
    </lineage>
</organism>